<dbReference type="PANTHER" id="PTHR24379:SF121">
    <property type="entry name" value="C2H2-TYPE DOMAIN-CONTAINING PROTEIN"/>
    <property type="match status" value="1"/>
</dbReference>
<evidence type="ECO:0000256" key="5">
    <source>
        <dbReference type="PROSITE-ProRule" id="PRU00042"/>
    </source>
</evidence>
<keyword evidence="4" id="KW-0862">Zinc</keyword>
<feature type="domain" description="C2H2-type" evidence="6">
    <location>
        <begin position="370"/>
        <end position="397"/>
    </location>
</feature>
<dbReference type="Proteomes" id="UP000002320">
    <property type="component" value="Unassembled WGS sequence"/>
</dbReference>
<dbReference type="GO" id="GO:0032502">
    <property type="term" value="P:developmental process"/>
    <property type="evidence" value="ECO:0007669"/>
    <property type="project" value="UniProtKB-ARBA"/>
</dbReference>
<dbReference type="eggNOG" id="KOG1721">
    <property type="taxonomic scope" value="Eukaryota"/>
</dbReference>
<evidence type="ECO:0000313" key="9">
    <source>
        <dbReference type="Proteomes" id="UP000002320"/>
    </source>
</evidence>
<dbReference type="KEGG" id="cqu:CpipJ_CPIJ011053"/>
<dbReference type="Pfam" id="PF12874">
    <property type="entry name" value="zf-met"/>
    <property type="match status" value="2"/>
</dbReference>
<feature type="domain" description="C2H2-type" evidence="6">
    <location>
        <begin position="286"/>
        <end position="313"/>
    </location>
</feature>
<dbReference type="VEuPathDB" id="VectorBase:CPIJ011053"/>
<reference evidence="8" key="2">
    <citation type="submission" date="2021-02" db="UniProtKB">
        <authorList>
            <consortium name="EnsemblMetazoa"/>
        </authorList>
    </citation>
    <scope>IDENTIFICATION</scope>
    <source>
        <strain evidence="8">JHB</strain>
    </source>
</reference>
<dbReference type="Gene3D" id="3.30.160.60">
    <property type="entry name" value="Classic Zinc Finger"/>
    <property type="match status" value="4"/>
</dbReference>
<protein>
    <submittedName>
        <fullName evidence="7 8">Zinc finger protein</fullName>
    </submittedName>
</protein>
<dbReference type="SUPFAM" id="SSF57667">
    <property type="entry name" value="beta-beta-alpha zinc fingers"/>
    <property type="match status" value="3"/>
</dbReference>
<evidence type="ECO:0000256" key="2">
    <source>
        <dbReference type="ARBA" id="ARBA00022737"/>
    </source>
</evidence>
<evidence type="ECO:0000256" key="1">
    <source>
        <dbReference type="ARBA" id="ARBA00022723"/>
    </source>
</evidence>
<keyword evidence="2" id="KW-0677">Repeat</keyword>
<dbReference type="STRING" id="7176.B0WWW1"/>
<keyword evidence="3 5" id="KW-0863">Zinc-finger</keyword>
<sequence length="457" mass="51580">MDLVLGKMMSNSAEFEEEFLFPTPEQFYKSNYEQIHILYSTGDELLEPPSLEILDGQEMEEIIDYEPQGEEDFLLESEQDQAIASIVPEQASAVCCSLCLRRCPQAVAIQFETAAECQEKLKNVLHLKLELATENCAVCRTCWKLVETIADFKECCIKAAKGTKKIAKGLVYREETDSWLTEGTADLIGRMQQTVKGHMERVDRAVKTVPRKKPTRNVIIIPLPDPAGSTEEVAMESVEKDESNNTIKEIVVRECGKCQRRFDTESGLRIHTSRCKGPTDADESWHTCSVCSVSFKGVVQLNYHMNKHKGIQPFKCRKSCEKTFYSAMTRINHEKSCGSVGRICQICGAVLKSEGTLKNHMAYIHGHASLPCTICSQLFKSQKALRRHVLVHSGERKHPCNVCGKAFKTNYAARVHMRIHTQEKPFQCEQCPEAFAVKCLLKAHVTRIHEALNCDDL</sequence>
<dbReference type="OMA" id="MTRINHE"/>
<keyword evidence="9" id="KW-1185">Reference proteome</keyword>
<gene>
    <name evidence="8" type="primary">6044352</name>
    <name evidence="7" type="ORF">CpipJ_CPIJ011053</name>
</gene>
<dbReference type="Pfam" id="PF00096">
    <property type="entry name" value="zf-C2H2"/>
    <property type="match status" value="1"/>
</dbReference>
<accession>B0WWW1</accession>
<dbReference type="VEuPathDB" id="VectorBase:CQUJHB014705"/>
<dbReference type="InParanoid" id="B0WWW1"/>
<evidence type="ECO:0000256" key="3">
    <source>
        <dbReference type="ARBA" id="ARBA00022771"/>
    </source>
</evidence>
<dbReference type="HOGENOM" id="CLU_597519_0_0_1"/>
<dbReference type="AlphaFoldDB" id="B0WWW1"/>
<feature type="domain" description="C2H2-type" evidence="6">
    <location>
        <begin position="426"/>
        <end position="449"/>
    </location>
</feature>
<evidence type="ECO:0000259" key="6">
    <source>
        <dbReference type="PROSITE" id="PS50157"/>
    </source>
</evidence>
<evidence type="ECO:0000313" key="7">
    <source>
        <dbReference type="EMBL" id="EDS36222.1"/>
    </source>
</evidence>
<feature type="domain" description="C2H2-type" evidence="6">
    <location>
        <begin position="398"/>
        <end position="425"/>
    </location>
</feature>
<dbReference type="Pfam" id="PF13894">
    <property type="entry name" value="zf-C2H2_4"/>
    <property type="match status" value="1"/>
</dbReference>
<dbReference type="FunCoup" id="B0WWW1">
    <property type="interactions" value="63"/>
</dbReference>
<evidence type="ECO:0000313" key="8">
    <source>
        <dbReference type="EnsemblMetazoa" id="CPIJ011053-PA"/>
    </source>
</evidence>
<dbReference type="PROSITE" id="PS50157">
    <property type="entry name" value="ZINC_FINGER_C2H2_2"/>
    <property type="match status" value="4"/>
</dbReference>
<dbReference type="SMART" id="SM00355">
    <property type="entry name" value="ZnF_C2H2"/>
    <property type="match status" value="6"/>
</dbReference>
<organism>
    <name type="scientific">Culex quinquefasciatus</name>
    <name type="common">Southern house mosquito</name>
    <name type="synonym">Culex pungens</name>
    <dbReference type="NCBI Taxonomy" id="7176"/>
    <lineage>
        <taxon>Eukaryota</taxon>
        <taxon>Metazoa</taxon>
        <taxon>Ecdysozoa</taxon>
        <taxon>Arthropoda</taxon>
        <taxon>Hexapoda</taxon>
        <taxon>Insecta</taxon>
        <taxon>Pterygota</taxon>
        <taxon>Neoptera</taxon>
        <taxon>Endopterygota</taxon>
        <taxon>Diptera</taxon>
        <taxon>Nematocera</taxon>
        <taxon>Culicoidea</taxon>
        <taxon>Culicidae</taxon>
        <taxon>Culicinae</taxon>
        <taxon>Culicini</taxon>
        <taxon>Culex</taxon>
        <taxon>Culex</taxon>
    </lineage>
</organism>
<dbReference type="InterPro" id="IPR013087">
    <property type="entry name" value="Znf_C2H2_type"/>
</dbReference>
<dbReference type="PROSITE" id="PS00028">
    <property type="entry name" value="ZINC_FINGER_C2H2_1"/>
    <property type="match status" value="5"/>
</dbReference>
<dbReference type="FunFam" id="3.30.160.60:FF:000202">
    <property type="entry name" value="Zinc finger protein 574"/>
    <property type="match status" value="1"/>
</dbReference>
<keyword evidence="1" id="KW-0479">Metal-binding</keyword>
<evidence type="ECO:0000256" key="4">
    <source>
        <dbReference type="ARBA" id="ARBA00022833"/>
    </source>
</evidence>
<dbReference type="OrthoDB" id="7771121at2759"/>
<reference evidence="7" key="1">
    <citation type="submission" date="2007-03" db="EMBL/GenBank/DDBJ databases">
        <title>Annotation of Culex pipiens quinquefasciatus.</title>
        <authorList>
            <consortium name="The Broad Institute Genome Sequencing Platform"/>
            <person name="Atkinson P.W."/>
            <person name="Hemingway J."/>
            <person name="Christensen B.M."/>
            <person name="Higgs S."/>
            <person name="Kodira C."/>
            <person name="Hannick L."/>
            <person name="Megy K."/>
            <person name="O'Leary S."/>
            <person name="Pearson M."/>
            <person name="Haas B.J."/>
            <person name="Mauceli E."/>
            <person name="Wortman J.R."/>
            <person name="Lee N.H."/>
            <person name="Guigo R."/>
            <person name="Stanke M."/>
            <person name="Alvarado L."/>
            <person name="Amedeo P."/>
            <person name="Antoine C.H."/>
            <person name="Arensburger P."/>
            <person name="Bidwell S.L."/>
            <person name="Crawford M."/>
            <person name="Camaro F."/>
            <person name="Devon K."/>
            <person name="Engels R."/>
            <person name="Hammond M."/>
            <person name="Howarth C."/>
            <person name="Koehrsen M."/>
            <person name="Lawson D."/>
            <person name="Montgomery P."/>
            <person name="Nene V."/>
            <person name="Nusbaum C."/>
            <person name="Puiu D."/>
            <person name="Romero-Severson J."/>
            <person name="Severson D.W."/>
            <person name="Shumway M."/>
            <person name="Sisk P."/>
            <person name="Stolte C."/>
            <person name="Zeng Q."/>
            <person name="Eisenstadt E."/>
            <person name="Fraser-Liggett C."/>
            <person name="Strausberg R."/>
            <person name="Galagan J."/>
            <person name="Birren B."/>
            <person name="Collins F.H."/>
        </authorList>
    </citation>
    <scope>NUCLEOTIDE SEQUENCE [LARGE SCALE GENOMIC DNA]</scope>
    <source>
        <strain evidence="7">JHB</strain>
    </source>
</reference>
<dbReference type="PANTHER" id="PTHR24379">
    <property type="entry name" value="KRAB AND ZINC FINGER DOMAIN-CONTAINING"/>
    <property type="match status" value="1"/>
</dbReference>
<dbReference type="InterPro" id="IPR036236">
    <property type="entry name" value="Znf_C2H2_sf"/>
</dbReference>
<dbReference type="GO" id="GO:0008270">
    <property type="term" value="F:zinc ion binding"/>
    <property type="evidence" value="ECO:0007669"/>
    <property type="project" value="UniProtKB-KW"/>
</dbReference>
<name>B0WWW1_CULQU</name>
<dbReference type="EnsemblMetazoa" id="CPIJ011053-RA">
    <property type="protein sequence ID" value="CPIJ011053-PA"/>
    <property type="gene ID" value="CPIJ011053"/>
</dbReference>
<dbReference type="EMBL" id="DS232153">
    <property type="protein sequence ID" value="EDS36222.1"/>
    <property type="molecule type" value="Genomic_DNA"/>
</dbReference>
<proteinExistence type="predicted"/>